<dbReference type="SUPFAM" id="SSF50475">
    <property type="entry name" value="FMN-binding split barrel"/>
    <property type="match status" value="1"/>
</dbReference>
<dbReference type="EMBL" id="FNRP01000029">
    <property type="protein sequence ID" value="SEB08554.1"/>
    <property type="molecule type" value="Genomic_DNA"/>
</dbReference>
<dbReference type="AlphaFoldDB" id="A0A1H4GG71"/>
<accession>A0A1H4GG71</accession>
<dbReference type="PANTHER" id="PTHR34818:SF1">
    <property type="entry name" value="PROTEIN BLI-3"/>
    <property type="match status" value="1"/>
</dbReference>
<evidence type="ECO:0000313" key="2">
    <source>
        <dbReference type="EMBL" id="SEB08554.1"/>
    </source>
</evidence>
<evidence type="ECO:0000259" key="1">
    <source>
        <dbReference type="Pfam" id="PF16242"/>
    </source>
</evidence>
<gene>
    <name evidence="2" type="ORF">SAMN04487924_12936</name>
</gene>
<name>A0A1H4GG71_9BACE</name>
<evidence type="ECO:0000313" key="3">
    <source>
        <dbReference type="Proteomes" id="UP000183040"/>
    </source>
</evidence>
<dbReference type="Proteomes" id="UP000183040">
    <property type="component" value="Unassembled WGS sequence"/>
</dbReference>
<dbReference type="RefSeq" id="WP_081354188.1">
    <property type="nucleotide sequence ID" value="NZ_FNRP01000029.1"/>
</dbReference>
<proteinExistence type="predicted"/>
<dbReference type="InterPro" id="IPR012349">
    <property type="entry name" value="Split_barrel_FMN-bd"/>
</dbReference>
<feature type="domain" description="General stress protein FMN-binding split barrel" evidence="1">
    <location>
        <begin position="4"/>
        <end position="134"/>
    </location>
</feature>
<sequence>MMRDAEKTVGNMIDKLKTAFIGSIDREGFPNIKAMLQPRKREEIKTIYLTTNTSSMRVAQYRENNHACIYFCDTRFFRGAMLRGTMEVLTDSASKEMIWQEGDTMYYPEGVTEPDYCVLKFTATSGRFYSNFKSESFIVE</sequence>
<organism evidence="2 3">
    <name type="scientific">Bacteroides xylanisolvens</name>
    <dbReference type="NCBI Taxonomy" id="371601"/>
    <lineage>
        <taxon>Bacteria</taxon>
        <taxon>Pseudomonadati</taxon>
        <taxon>Bacteroidota</taxon>
        <taxon>Bacteroidia</taxon>
        <taxon>Bacteroidales</taxon>
        <taxon>Bacteroidaceae</taxon>
        <taxon>Bacteroides</taxon>
    </lineage>
</organism>
<dbReference type="Gene3D" id="2.30.110.10">
    <property type="entry name" value="Electron Transport, Fmn-binding Protein, Chain A"/>
    <property type="match status" value="1"/>
</dbReference>
<protein>
    <submittedName>
        <fullName evidence="2">General stress protein 26</fullName>
    </submittedName>
</protein>
<dbReference type="InterPro" id="IPR052917">
    <property type="entry name" value="Stress-Dev_Protein"/>
</dbReference>
<reference evidence="2 3" key="1">
    <citation type="submission" date="2016-10" db="EMBL/GenBank/DDBJ databases">
        <authorList>
            <person name="de Groot N.N."/>
        </authorList>
    </citation>
    <scope>NUCLEOTIDE SEQUENCE [LARGE SCALE GENOMIC DNA]</scope>
    <source>
        <strain evidence="2 3">NLAE-zl-G339</strain>
    </source>
</reference>
<dbReference type="Pfam" id="PF16242">
    <property type="entry name" value="Pyrid_ox_like"/>
    <property type="match status" value="1"/>
</dbReference>
<dbReference type="PANTHER" id="PTHR34818">
    <property type="entry name" value="PROTEIN BLI-3"/>
    <property type="match status" value="1"/>
</dbReference>
<dbReference type="InterPro" id="IPR038725">
    <property type="entry name" value="YdaG_split_barrel_FMN-bd"/>
</dbReference>